<dbReference type="PANTHER" id="PTHR22929">
    <property type="entry name" value="RNA POLYMERASE III TRANSCRIPTION INITIATION FACTOR B"/>
    <property type="match status" value="1"/>
</dbReference>
<comment type="caution">
    <text evidence="3">The sequence shown here is derived from an EMBL/GenBank/DDBJ whole genome shotgun (WGS) entry which is preliminary data.</text>
</comment>
<feature type="compositionally biased region" description="Basic and acidic residues" evidence="1">
    <location>
        <begin position="253"/>
        <end position="266"/>
    </location>
</feature>
<dbReference type="SUPFAM" id="SSF46689">
    <property type="entry name" value="Homeodomain-like"/>
    <property type="match status" value="1"/>
</dbReference>
<feature type="compositionally biased region" description="Polar residues" evidence="1">
    <location>
        <begin position="392"/>
        <end position="414"/>
    </location>
</feature>
<dbReference type="InterPro" id="IPR009057">
    <property type="entry name" value="Homeodomain-like_sf"/>
</dbReference>
<dbReference type="InterPro" id="IPR001005">
    <property type="entry name" value="SANT/Myb"/>
</dbReference>
<dbReference type="EMBL" id="CALNXK010000013">
    <property type="protein sequence ID" value="CAH3045405.1"/>
    <property type="molecule type" value="Genomic_DNA"/>
</dbReference>
<feature type="domain" description="Myb-like" evidence="2">
    <location>
        <begin position="479"/>
        <end position="527"/>
    </location>
</feature>
<feature type="compositionally biased region" description="Polar residues" evidence="1">
    <location>
        <begin position="198"/>
        <end position="217"/>
    </location>
</feature>
<feature type="compositionally biased region" description="Polar residues" evidence="1">
    <location>
        <begin position="166"/>
        <end position="182"/>
    </location>
</feature>
<dbReference type="InterPro" id="IPR039467">
    <property type="entry name" value="TFIIIB_B''_Myb"/>
</dbReference>
<evidence type="ECO:0000256" key="1">
    <source>
        <dbReference type="SAM" id="MobiDB-lite"/>
    </source>
</evidence>
<dbReference type="PANTHER" id="PTHR22929:SF0">
    <property type="entry name" value="TRANSCRIPTION FACTOR TFIIIB COMPONENT B'' HOMOLOG"/>
    <property type="match status" value="1"/>
</dbReference>
<accession>A0ABN8N8F2</accession>
<feature type="compositionally biased region" description="Low complexity" evidence="1">
    <location>
        <begin position="98"/>
        <end position="116"/>
    </location>
</feature>
<dbReference type="CDD" id="cd00167">
    <property type="entry name" value="SANT"/>
    <property type="match status" value="1"/>
</dbReference>
<dbReference type="Proteomes" id="UP001159405">
    <property type="component" value="Unassembled WGS sequence"/>
</dbReference>
<keyword evidence="4" id="KW-1185">Reference proteome</keyword>
<evidence type="ECO:0000259" key="2">
    <source>
        <dbReference type="SMART" id="SM00717"/>
    </source>
</evidence>
<feature type="region of interest" description="Disordered" evidence="1">
    <location>
        <begin position="550"/>
        <end position="580"/>
    </location>
</feature>
<organism evidence="3 4">
    <name type="scientific">Porites lobata</name>
    <dbReference type="NCBI Taxonomy" id="104759"/>
    <lineage>
        <taxon>Eukaryota</taxon>
        <taxon>Metazoa</taxon>
        <taxon>Cnidaria</taxon>
        <taxon>Anthozoa</taxon>
        <taxon>Hexacorallia</taxon>
        <taxon>Scleractinia</taxon>
        <taxon>Fungiina</taxon>
        <taxon>Poritidae</taxon>
        <taxon>Porites</taxon>
    </lineage>
</organism>
<evidence type="ECO:0000313" key="4">
    <source>
        <dbReference type="Proteomes" id="UP001159405"/>
    </source>
</evidence>
<dbReference type="Pfam" id="PF15963">
    <property type="entry name" value="Myb_DNA-bind_7"/>
    <property type="match status" value="1"/>
</dbReference>
<protein>
    <recommendedName>
        <fullName evidence="2">Myb-like domain-containing protein</fullName>
    </recommendedName>
</protein>
<gene>
    <name evidence="3" type="ORF">PLOB_00006391</name>
</gene>
<dbReference type="SMART" id="SM00717">
    <property type="entry name" value="SANT"/>
    <property type="match status" value="1"/>
</dbReference>
<feature type="compositionally biased region" description="Basic and acidic residues" evidence="1">
    <location>
        <begin position="143"/>
        <end position="165"/>
    </location>
</feature>
<proteinExistence type="predicted"/>
<feature type="compositionally biased region" description="Polar residues" evidence="1">
    <location>
        <begin position="121"/>
        <end position="142"/>
    </location>
</feature>
<feature type="region of interest" description="Disordered" evidence="1">
    <location>
        <begin position="1"/>
        <end position="430"/>
    </location>
</feature>
<name>A0ABN8N8F2_9CNID</name>
<sequence>MRKRFKPTLPNARSGRRTDVSAGENVSFNNSSSSGTRLSEQTTEAKEVDTATEAMVTSEQEQDETALCKTPSTPSISAAGSSRRSRIKPAVVPVARSRTNNAGKGKTTTGARPAAADQKETNSSGSKVHKSSNNVDKPSLSSEEGRQKDSTTEEISKSPSLKERSQQANPRCTTVVSPSVTNSEERSQPVADQPVIKPSQSQNKHTTCDSGNESGAPSSLPRRKRVLPNLGSASRRRHSSVSKENVEKIVVARCEEISTTEKDIGHVSEQSPVECSASRNKRLRSLPQEENTADNGESPGGVDLADHEKDDIEEEEEDNKRKGLKRKRGSKPPKPKEPSDPSQMTMQHLIYFNPKTNPMSSTAAGRKKKNDEKRKSSKGNSKNKEPAGETSAAINQEADSGSPTRTNQQQNSKETQGDDEADASTTVAPRVKLDADGNIIVDEESLLIPKAPEENLAEREIVYEDADEVNYLSYLKPRKVGRWSLEETQKFYKALSQVGTDFGLMLPLFPNRIRKELKAKFKREEKLHRSLVEKALRVRNPIEVELFTPKDDREEIDDDVDVASTDNSNPSEVLQNSLET</sequence>
<evidence type="ECO:0000313" key="3">
    <source>
        <dbReference type="EMBL" id="CAH3045405.1"/>
    </source>
</evidence>
<reference evidence="3 4" key="1">
    <citation type="submission" date="2022-05" db="EMBL/GenBank/DDBJ databases">
        <authorList>
            <consortium name="Genoscope - CEA"/>
            <person name="William W."/>
        </authorList>
    </citation>
    <scope>NUCLEOTIDE SEQUENCE [LARGE SCALE GENOMIC DNA]</scope>
</reference>
<feature type="compositionally biased region" description="Basic residues" evidence="1">
    <location>
        <begin position="322"/>
        <end position="333"/>
    </location>
</feature>
<feature type="compositionally biased region" description="Polar residues" evidence="1">
    <location>
        <begin position="354"/>
        <end position="363"/>
    </location>
</feature>
<feature type="compositionally biased region" description="Polar residues" evidence="1">
    <location>
        <begin position="24"/>
        <end position="42"/>
    </location>
</feature>
<feature type="compositionally biased region" description="Polar residues" evidence="1">
    <location>
        <begin position="564"/>
        <end position="580"/>
    </location>
</feature>